<dbReference type="Pfam" id="PF07361">
    <property type="entry name" value="Cytochrom_B562"/>
    <property type="match status" value="1"/>
</dbReference>
<evidence type="ECO:0000313" key="4">
    <source>
        <dbReference type="EMBL" id="RJX75777.1"/>
    </source>
</evidence>
<comment type="similarity">
    <text evidence="1">Belongs to the cytochrome b562 family.</text>
</comment>
<dbReference type="GO" id="GO:0042597">
    <property type="term" value="C:periplasmic space"/>
    <property type="evidence" value="ECO:0007669"/>
    <property type="project" value="InterPro"/>
</dbReference>
<reference evidence="4 5" key="1">
    <citation type="submission" date="2018-08" db="EMBL/GenBank/DDBJ databases">
        <title>Vibrio isolated from the Eastern China Marginal Seas.</title>
        <authorList>
            <person name="Li Y."/>
        </authorList>
    </citation>
    <scope>NUCLEOTIDE SEQUENCE [LARGE SCALE GENOMIC DNA]</scope>
    <source>
        <strain evidence="4 5">BEI233</strain>
    </source>
</reference>
<name>A0A3A6R3Q8_9VIBR</name>
<sequence>MKKWILFSALVFSAHSIAADVDLKSNMKQMKVEFKQAVESTTTVEMQQALSEFKSLIQSSKQGEYPPEKQDLYMEGFDRLLVTVDQVQQDLDSKGLEAARTSLKQLDDLREEYHDKRNPSIWSKIFG</sequence>
<proteinExistence type="inferred from homology"/>
<feature type="signal peptide" evidence="3">
    <location>
        <begin position="1"/>
        <end position="18"/>
    </location>
</feature>
<dbReference type="EMBL" id="QVMU01000001">
    <property type="protein sequence ID" value="RJX75777.1"/>
    <property type="molecule type" value="Genomic_DNA"/>
</dbReference>
<evidence type="ECO:0000256" key="3">
    <source>
        <dbReference type="SAM" id="SignalP"/>
    </source>
</evidence>
<dbReference type="InterPro" id="IPR009155">
    <property type="entry name" value="Cyt_b562"/>
</dbReference>
<dbReference type="GO" id="GO:0005506">
    <property type="term" value="F:iron ion binding"/>
    <property type="evidence" value="ECO:0007669"/>
    <property type="project" value="InterPro"/>
</dbReference>
<protein>
    <submittedName>
        <fullName evidence="4">Cytochrome b562 family protein</fullName>
    </submittedName>
</protein>
<dbReference type="AlphaFoldDB" id="A0A3A6R3Q8"/>
<dbReference type="Proteomes" id="UP000273252">
    <property type="component" value="Unassembled WGS sequence"/>
</dbReference>
<organism evidence="4 5">
    <name type="scientific">Vibrio sinensis</name>
    <dbReference type="NCBI Taxonomy" id="2302434"/>
    <lineage>
        <taxon>Bacteria</taxon>
        <taxon>Pseudomonadati</taxon>
        <taxon>Pseudomonadota</taxon>
        <taxon>Gammaproteobacteria</taxon>
        <taxon>Vibrionales</taxon>
        <taxon>Vibrionaceae</taxon>
        <taxon>Vibrio</taxon>
    </lineage>
</organism>
<dbReference type="Gene3D" id="1.20.120.10">
    <property type="entry name" value="Cytochrome c/b562"/>
    <property type="match status" value="1"/>
</dbReference>
<keyword evidence="2 3" id="KW-0732">Signal</keyword>
<evidence type="ECO:0000313" key="5">
    <source>
        <dbReference type="Proteomes" id="UP000273252"/>
    </source>
</evidence>
<evidence type="ECO:0000256" key="1">
    <source>
        <dbReference type="ARBA" id="ARBA00005523"/>
    </source>
</evidence>
<dbReference type="GO" id="GO:0022900">
    <property type="term" value="P:electron transport chain"/>
    <property type="evidence" value="ECO:0007669"/>
    <property type="project" value="InterPro"/>
</dbReference>
<evidence type="ECO:0000256" key="2">
    <source>
        <dbReference type="ARBA" id="ARBA00022729"/>
    </source>
</evidence>
<dbReference type="GO" id="GO:0020037">
    <property type="term" value="F:heme binding"/>
    <property type="evidence" value="ECO:0007669"/>
    <property type="project" value="InterPro"/>
</dbReference>
<keyword evidence="5" id="KW-1185">Reference proteome</keyword>
<gene>
    <name evidence="4" type="ORF">DZ860_01390</name>
</gene>
<dbReference type="OrthoDB" id="5917034at2"/>
<comment type="caution">
    <text evidence="4">The sequence shown here is derived from an EMBL/GenBank/DDBJ whole genome shotgun (WGS) entry which is preliminary data.</text>
</comment>
<dbReference type="SUPFAM" id="SSF47175">
    <property type="entry name" value="Cytochromes"/>
    <property type="match status" value="1"/>
</dbReference>
<dbReference type="GO" id="GO:0009055">
    <property type="term" value="F:electron transfer activity"/>
    <property type="evidence" value="ECO:0007669"/>
    <property type="project" value="InterPro"/>
</dbReference>
<feature type="chain" id="PRO_5017389932" evidence="3">
    <location>
        <begin position="19"/>
        <end position="127"/>
    </location>
</feature>
<dbReference type="RefSeq" id="WP_120029526.1">
    <property type="nucleotide sequence ID" value="NZ_QVMU01000001.1"/>
</dbReference>
<dbReference type="InterPro" id="IPR010980">
    <property type="entry name" value="Cyt_c/b562"/>
</dbReference>
<accession>A0A3A6R3Q8</accession>